<keyword evidence="1" id="KW-0862">Zinc</keyword>
<dbReference type="Gene3D" id="1.20.1270.60">
    <property type="entry name" value="Arfaptin homology (AH) domain/BAR domain"/>
    <property type="match status" value="1"/>
</dbReference>
<proteinExistence type="predicted"/>
<evidence type="ECO:0000313" key="7">
    <source>
        <dbReference type="Proteomes" id="UP000887561"/>
    </source>
</evidence>
<evidence type="ECO:0000256" key="3">
    <source>
        <dbReference type="PROSITE-ProRule" id="PRU01077"/>
    </source>
</evidence>
<dbReference type="SMART" id="SM00055">
    <property type="entry name" value="FCH"/>
    <property type="match status" value="1"/>
</dbReference>
<dbReference type="PROSITE" id="PS51741">
    <property type="entry name" value="F_BAR"/>
    <property type="match status" value="1"/>
</dbReference>
<feature type="region of interest" description="Disordered" evidence="5">
    <location>
        <begin position="329"/>
        <end position="349"/>
    </location>
</feature>
<dbReference type="InterPro" id="IPR000198">
    <property type="entry name" value="RhoGAP_dom"/>
</dbReference>
<dbReference type="Gene3D" id="1.10.555.10">
    <property type="entry name" value="Rho GTPase activation protein"/>
    <property type="match status" value="2"/>
</dbReference>
<evidence type="ECO:0000256" key="2">
    <source>
        <dbReference type="ARBA" id="ARBA00023054"/>
    </source>
</evidence>
<feature type="compositionally biased region" description="Polar residues" evidence="5">
    <location>
        <begin position="710"/>
        <end position="732"/>
    </location>
</feature>
<evidence type="ECO:0000256" key="1">
    <source>
        <dbReference type="ARBA" id="ARBA00022771"/>
    </source>
</evidence>
<feature type="coiled-coil region" evidence="4">
    <location>
        <begin position="476"/>
        <end position="517"/>
    </location>
</feature>
<evidence type="ECO:0000259" key="6">
    <source>
        <dbReference type="PROSITE" id="PS51741"/>
    </source>
</evidence>
<dbReference type="InterPro" id="IPR027267">
    <property type="entry name" value="AH/BAR_dom_sf"/>
</dbReference>
<evidence type="ECO:0000313" key="8">
    <source>
        <dbReference type="WBParaSite" id="scaffold2214_cov309.g4464"/>
    </source>
</evidence>
<keyword evidence="1" id="KW-0479">Metal-binding</keyword>
<dbReference type="GO" id="GO:0007165">
    <property type="term" value="P:signal transduction"/>
    <property type="evidence" value="ECO:0007669"/>
    <property type="project" value="InterPro"/>
</dbReference>
<dbReference type="InterPro" id="IPR001060">
    <property type="entry name" value="FCH_dom"/>
</dbReference>
<keyword evidence="1" id="KW-0863">Zinc-finger</keyword>
<sequence length="979" mass="110076">MQRNSTNNYSPSRFSSSSSEDTDSNYDRSSGIEDSEQLLLNSLLLSDIERFTAHVALALVSQSIKDLLSRHSRLFKTCNVLLPTGQLVNSIKSTNFPSSSVSNSTDTKTTKTICTLTALQALDKLEIAVANSLREAFLFCSNNSSATTSARGSACSALLHPVEGSAVSVFQRIERENEEEGGNEWNEQIEETSEKNDRCHLQNLLKNDKESNDKQILLKNTNICTETDRDNEEDEEEPDEEGGGSVRSAKANSSSGVSSSPVGPPVNRTAAKIVRRHSAFQLSSQRIILPPHPPNNKNIKKINVGLVHSLQPLSGVQSNEQRQMLAIQQQNRQYSQQNGKQQQFSNNSSSHSVEIVSSSSCSSIGHQCKPMWQLLEQRTDGLEIAFERCKNWSKYASQLLSFARARLSLEQEYSQRLLKMSDQQLGPLANQQIENQFSSLDQKMPLSLLFGQLMENTKQFASRADSTVQQLQQRFIESLESRQKEHNIRRRKLKVEYAKQRKQMETCVEELRRARQTHTNKGEQYLRAREVTIRQERECHQILPINTQKQQNLLIRNSEGNSSLGQQQIFQKRRKEVEKRRKVEEEALNRKEDAEQEVCRLERELDGYRAKLNELRCRTIHELSDLIRQCELTTIACTATLLKGIANLWAPVPQELERLADVARTSQPGQEFMSFLQQQQSNSLLTSNVSTTSNGQCKMIDSSNGSNIPFCSSDSGSSPHQRPTTLLATQKGSSTTPSIASACSSSIPSPNRAVQRRNALAAAEEHLLVTEMNIASVVKLYLRRLPEPLLSYELYTEWFELQNLMTASNLAAVIAPSLLWQRLPLPNAVVGRGGINSNNNLSQSTNNNQQQQFISDAHRQSRAVELIIKYAFEIFDEDRRLDWCRFFADYPGVAQPQRRHSLAATAGASDSSLPPQSIENIGDCYGEKFNNSNQNQRKLLSHKSMDESFVQQQNGQHSDLGRRATLRSGEVTVQLGKVI</sequence>
<dbReference type="WBParaSite" id="scaffold2214_cov309.g4464">
    <property type="protein sequence ID" value="scaffold2214_cov309.g4464"/>
    <property type="gene ID" value="scaffold2214_cov309.g4464"/>
</dbReference>
<feature type="region of interest" description="Disordered" evidence="5">
    <location>
        <begin position="1"/>
        <end position="30"/>
    </location>
</feature>
<dbReference type="InterPro" id="IPR031160">
    <property type="entry name" value="F_BAR_dom"/>
</dbReference>
<organism evidence="7 8">
    <name type="scientific">Meloidogyne javanica</name>
    <name type="common">Root-knot nematode worm</name>
    <dbReference type="NCBI Taxonomy" id="6303"/>
    <lineage>
        <taxon>Eukaryota</taxon>
        <taxon>Metazoa</taxon>
        <taxon>Ecdysozoa</taxon>
        <taxon>Nematoda</taxon>
        <taxon>Chromadorea</taxon>
        <taxon>Rhabditida</taxon>
        <taxon>Tylenchina</taxon>
        <taxon>Tylenchomorpha</taxon>
        <taxon>Tylenchoidea</taxon>
        <taxon>Meloidogynidae</taxon>
        <taxon>Meloidogyninae</taxon>
        <taxon>Meloidogyne</taxon>
        <taxon>Meloidogyne incognita group</taxon>
    </lineage>
</organism>
<evidence type="ECO:0000256" key="4">
    <source>
        <dbReference type="SAM" id="Coils"/>
    </source>
</evidence>
<keyword evidence="2 3" id="KW-0175">Coiled coil</keyword>
<accession>A0A915LXC2</accession>
<dbReference type="InterPro" id="IPR054713">
    <property type="entry name" value="GMIP/FCHO2-like_FCH"/>
</dbReference>
<dbReference type="SUPFAM" id="SSF103657">
    <property type="entry name" value="BAR/IMD domain-like"/>
    <property type="match status" value="1"/>
</dbReference>
<feature type="compositionally biased region" description="Acidic residues" evidence="5">
    <location>
        <begin position="229"/>
        <end position="242"/>
    </location>
</feature>
<feature type="compositionally biased region" description="Low complexity" evidence="5">
    <location>
        <begin position="733"/>
        <end position="747"/>
    </location>
</feature>
<dbReference type="AlphaFoldDB" id="A0A915LXC2"/>
<dbReference type="SMART" id="SM00324">
    <property type="entry name" value="RhoGAP"/>
    <property type="match status" value="1"/>
</dbReference>
<name>A0A915LXC2_MELJA</name>
<feature type="compositionally biased region" description="Acidic residues" evidence="5">
    <location>
        <begin position="176"/>
        <end position="191"/>
    </location>
</feature>
<dbReference type="Proteomes" id="UP000887561">
    <property type="component" value="Unplaced"/>
</dbReference>
<feature type="coiled-coil region" evidence="4">
    <location>
        <begin position="574"/>
        <end position="611"/>
    </location>
</feature>
<feature type="domain" description="F-BAR" evidence="6">
    <location>
        <begin position="362"/>
        <end position="671"/>
    </location>
</feature>
<keyword evidence="7" id="KW-1185">Reference proteome</keyword>
<dbReference type="Pfam" id="PF22699">
    <property type="entry name" value="GMIP-like_FCH"/>
    <property type="match status" value="1"/>
</dbReference>
<dbReference type="GO" id="GO:0008270">
    <property type="term" value="F:zinc ion binding"/>
    <property type="evidence" value="ECO:0007669"/>
    <property type="project" value="UniProtKB-KW"/>
</dbReference>
<dbReference type="SUPFAM" id="SSF48350">
    <property type="entry name" value="GTPase activation domain, GAP"/>
    <property type="match status" value="1"/>
</dbReference>
<dbReference type="Pfam" id="PF00620">
    <property type="entry name" value="RhoGAP"/>
    <property type="match status" value="1"/>
</dbReference>
<feature type="region of interest" description="Disordered" evidence="5">
    <location>
        <begin position="217"/>
        <end position="267"/>
    </location>
</feature>
<feature type="compositionally biased region" description="Low complexity" evidence="5">
    <location>
        <begin position="1"/>
        <end position="19"/>
    </location>
</feature>
<dbReference type="InterPro" id="IPR008936">
    <property type="entry name" value="Rho_GTPase_activation_prot"/>
</dbReference>
<evidence type="ECO:0000256" key="5">
    <source>
        <dbReference type="SAM" id="MobiDB-lite"/>
    </source>
</evidence>
<reference evidence="8" key="1">
    <citation type="submission" date="2022-11" db="UniProtKB">
        <authorList>
            <consortium name="WormBaseParasite"/>
        </authorList>
    </citation>
    <scope>IDENTIFICATION</scope>
</reference>
<feature type="region of interest" description="Disordered" evidence="5">
    <location>
        <begin position="710"/>
        <end position="747"/>
    </location>
</feature>
<protein>
    <submittedName>
        <fullName evidence="8">F-BAR domain-containing protein</fullName>
    </submittedName>
</protein>
<feature type="region of interest" description="Disordered" evidence="5">
    <location>
        <begin position="176"/>
        <end position="196"/>
    </location>
</feature>